<dbReference type="EMBL" id="UGXG01000002">
    <property type="protein sequence ID" value="SUG50370.1"/>
    <property type="molecule type" value="Genomic_DNA"/>
</dbReference>
<evidence type="ECO:0000313" key="9">
    <source>
        <dbReference type="EMBL" id="SUG50370.1"/>
    </source>
</evidence>
<evidence type="ECO:0000256" key="4">
    <source>
        <dbReference type="ARBA" id="ARBA00022777"/>
    </source>
</evidence>
<keyword evidence="2 9" id="KW-0808">Transferase</keyword>
<keyword evidence="5" id="KW-0067">ATP-binding</keyword>
<dbReference type="AlphaFoldDB" id="A0A379TJR2"/>
<keyword evidence="3" id="KW-0547">Nucleotide-binding</keyword>
<dbReference type="EC" id="2.7.1.5" evidence="9"/>
<dbReference type="GO" id="GO:0008993">
    <property type="term" value="F:rhamnulokinase activity"/>
    <property type="evidence" value="ECO:0007669"/>
    <property type="project" value="UniProtKB-EC"/>
</dbReference>
<evidence type="ECO:0000256" key="5">
    <source>
        <dbReference type="ARBA" id="ARBA00022840"/>
    </source>
</evidence>
<dbReference type="PANTHER" id="PTHR10196:SF93">
    <property type="entry name" value="L-RHAMNULOKINASE"/>
    <property type="match status" value="1"/>
</dbReference>
<reference evidence="9 10" key="1">
    <citation type="submission" date="2018-06" db="EMBL/GenBank/DDBJ databases">
        <authorList>
            <consortium name="Pathogen Informatics"/>
            <person name="Doyle S."/>
        </authorList>
    </citation>
    <scope>NUCLEOTIDE SEQUENCE [LARGE SCALE GENOMIC DNA]</scope>
    <source>
        <strain evidence="9 10">NCTC8297</strain>
    </source>
</reference>
<dbReference type="FunFam" id="3.30.420.40:FF:000073">
    <property type="entry name" value="Rhamnulokinase"/>
    <property type="match status" value="1"/>
</dbReference>
<dbReference type="GO" id="GO:0006071">
    <property type="term" value="P:glycerol metabolic process"/>
    <property type="evidence" value="ECO:0007669"/>
    <property type="project" value="TreeGrafter"/>
</dbReference>
<proteinExistence type="inferred from homology"/>
<name>A0A379TJR2_SALER</name>
<dbReference type="InterPro" id="IPR018485">
    <property type="entry name" value="FGGY_C"/>
</dbReference>
<evidence type="ECO:0000256" key="1">
    <source>
        <dbReference type="ARBA" id="ARBA00009156"/>
    </source>
</evidence>
<dbReference type="GO" id="GO:0005524">
    <property type="term" value="F:ATP binding"/>
    <property type="evidence" value="ECO:0007669"/>
    <property type="project" value="UniProtKB-KW"/>
</dbReference>
<dbReference type="InterPro" id="IPR043129">
    <property type="entry name" value="ATPase_NBD"/>
</dbReference>
<dbReference type="PANTHER" id="PTHR10196">
    <property type="entry name" value="SUGAR KINASE"/>
    <property type="match status" value="1"/>
</dbReference>
<feature type="domain" description="Carbohydrate kinase FGGY C-terminal" evidence="8">
    <location>
        <begin position="24"/>
        <end position="211"/>
    </location>
</feature>
<protein>
    <submittedName>
        <fullName evidence="9">Rhamnulokinase</fullName>
        <ecNumber evidence="9">2.7.1.5</ecNumber>
    </submittedName>
</protein>
<dbReference type="Gene3D" id="3.30.420.40">
    <property type="match status" value="1"/>
</dbReference>
<evidence type="ECO:0000256" key="6">
    <source>
        <dbReference type="ARBA" id="ARBA00023157"/>
    </source>
</evidence>
<keyword evidence="7" id="KW-0684">Rhamnose metabolism</keyword>
<keyword evidence="6" id="KW-1015">Disulfide bond</keyword>
<accession>A0A379TJR2</accession>
<comment type="similarity">
    <text evidence="1">Belongs to the FGGY kinase family.</text>
</comment>
<sequence>MVAVASHDTASAVIASPLANKHSAYLSSGTWSLMGFENKMPYTTDDALAANITNEGGAEGRYRVLKNIMGLWLLQRVLKERRITDLPALIAQAKALPACRFLINPNDDRFINPDDMRAEIQTACRETDQPVPVSDAELARCIFDSLALLYADILHELANLRGEAFTQLHIVGGGCQNALLNQLCADACGICVMAGPIEASTLGNIGVQLMTLDELNNVDDFRQVVSANYDLTTYTPNPDSEIARYVAQFQPTRQTKELCA</sequence>
<dbReference type="GO" id="GO:0005829">
    <property type="term" value="C:cytosol"/>
    <property type="evidence" value="ECO:0007669"/>
    <property type="project" value="TreeGrafter"/>
</dbReference>
<evidence type="ECO:0000259" key="8">
    <source>
        <dbReference type="Pfam" id="PF02782"/>
    </source>
</evidence>
<evidence type="ECO:0000256" key="2">
    <source>
        <dbReference type="ARBA" id="ARBA00022679"/>
    </source>
</evidence>
<evidence type="ECO:0000313" key="10">
    <source>
        <dbReference type="Proteomes" id="UP000254741"/>
    </source>
</evidence>
<dbReference type="Proteomes" id="UP000254741">
    <property type="component" value="Unassembled WGS sequence"/>
</dbReference>
<organism evidence="9 10">
    <name type="scientific">Salmonella enterica subsp. arizonae</name>
    <dbReference type="NCBI Taxonomy" id="59203"/>
    <lineage>
        <taxon>Bacteria</taxon>
        <taxon>Pseudomonadati</taxon>
        <taxon>Pseudomonadota</taxon>
        <taxon>Gammaproteobacteria</taxon>
        <taxon>Enterobacterales</taxon>
        <taxon>Enterobacteriaceae</taxon>
        <taxon>Salmonella</taxon>
    </lineage>
</organism>
<evidence type="ECO:0000256" key="7">
    <source>
        <dbReference type="ARBA" id="ARBA00023308"/>
    </source>
</evidence>
<dbReference type="SUPFAM" id="SSF53067">
    <property type="entry name" value="Actin-like ATPase domain"/>
    <property type="match status" value="1"/>
</dbReference>
<dbReference type="GO" id="GO:0019301">
    <property type="term" value="P:rhamnose catabolic process"/>
    <property type="evidence" value="ECO:0007669"/>
    <property type="project" value="TreeGrafter"/>
</dbReference>
<gene>
    <name evidence="9" type="primary">rhaB_2</name>
    <name evidence="9" type="ORF">NCTC8297_05757</name>
</gene>
<dbReference type="Pfam" id="PF02782">
    <property type="entry name" value="FGGY_C"/>
    <property type="match status" value="1"/>
</dbReference>
<evidence type="ECO:0000256" key="3">
    <source>
        <dbReference type="ARBA" id="ARBA00022741"/>
    </source>
</evidence>
<dbReference type="GO" id="GO:0004370">
    <property type="term" value="F:glycerol kinase activity"/>
    <property type="evidence" value="ECO:0007669"/>
    <property type="project" value="TreeGrafter"/>
</dbReference>
<keyword evidence="4 9" id="KW-0418">Kinase</keyword>